<protein>
    <recommendedName>
        <fullName evidence="7">Type II secretion system protein GspF domain-containing protein</fullName>
    </recommendedName>
</protein>
<dbReference type="OrthoDB" id="3267562at2"/>
<dbReference type="Proteomes" id="UP000253318">
    <property type="component" value="Unassembled WGS sequence"/>
</dbReference>
<dbReference type="InterPro" id="IPR018076">
    <property type="entry name" value="T2SS_GspF_dom"/>
</dbReference>
<evidence type="ECO:0000313" key="8">
    <source>
        <dbReference type="EMBL" id="RCV62348.1"/>
    </source>
</evidence>
<feature type="domain" description="Type II secretion system protein GspF" evidence="7">
    <location>
        <begin position="120"/>
        <end position="242"/>
    </location>
</feature>
<dbReference type="EMBL" id="QEIN01000007">
    <property type="protein sequence ID" value="RCV62348.1"/>
    <property type="molecule type" value="Genomic_DNA"/>
</dbReference>
<keyword evidence="3 6" id="KW-0812">Transmembrane</keyword>
<name>A0A368TB60_9ACTN</name>
<evidence type="ECO:0000256" key="6">
    <source>
        <dbReference type="SAM" id="Phobius"/>
    </source>
</evidence>
<sequence length="256" mass="25488">MGALAALTVVCAGAAGWLLAGAERSPAARRLAALRPALGSALGSVPRPLRARTPRRVGPAAAVLVAAAPVGTALLVLGPVLGPLVGLTAGAAVWWRLRHGDTAAARLRQARITAALPVAVDLLTAALRAGGTMTGALDAVAPAVGGPLGAELAAVADRLRLGADPAAAWRDVREPPALAALARTLSRAARTGAPVAAVLDRHSAECRRAIRAHAIGRSQRAGVLAVLPLGVCFLPAFVLIGVVPLAAGLLGGLPLM</sequence>
<evidence type="ECO:0000256" key="5">
    <source>
        <dbReference type="ARBA" id="ARBA00023136"/>
    </source>
</evidence>
<evidence type="ECO:0000259" key="7">
    <source>
        <dbReference type="Pfam" id="PF00482"/>
    </source>
</evidence>
<dbReference type="AlphaFoldDB" id="A0A368TB60"/>
<keyword evidence="4 6" id="KW-1133">Transmembrane helix</keyword>
<dbReference type="PANTHER" id="PTHR35007:SF3">
    <property type="entry name" value="POSSIBLE CONSERVED ALANINE RICH MEMBRANE PROTEIN"/>
    <property type="match status" value="1"/>
</dbReference>
<keyword evidence="2" id="KW-1003">Cell membrane</keyword>
<organism evidence="8 9">
    <name type="scientific">Marinitenerispora sediminis</name>
    <dbReference type="NCBI Taxonomy" id="1931232"/>
    <lineage>
        <taxon>Bacteria</taxon>
        <taxon>Bacillati</taxon>
        <taxon>Actinomycetota</taxon>
        <taxon>Actinomycetes</taxon>
        <taxon>Streptosporangiales</taxon>
        <taxon>Nocardiopsidaceae</taxon>
        <taxon>Marinitenerispora</taxon>
    </lineage>
</organism>
<comment type="caution">
    <text evidence="8">The sequence shown here is derived from an EMBL/GenBank/DDBJ whole genome shotgun (WGS) entry which is preliminary data.</text>
</comment>
<feature type="transmembrane region" description="Helical" evidence="6">
    <location>
        <begin position="221"/>
        <end position="247"/>
    </location>
</feature>
<dbReference type="GO" id="GO:0005886">
    <property type="term" value="C:plasma membrane"/>
    <property type="evidence" value="ECO:0007669"/>
    <property type="project" value="UniProtKB-SubCell"/>
</dbReference>
<evidence type="ECO:0000313" key="9">
    <source>
        <dbReference type="Proteomes" id="UP000253318"/>
    </source>
</evidence>
<feature type="transmembrane region" description="Helical" evidence="6">
    <location>
        <begin position="73"/>
        <end position="97"/>
    </location>
</feature>
<evidence type="ECO:0000256" key="3">
    <source>
        <dbReference type="ARBA" id="ARBA00022692"/>
    </source>
</evidence>
<keyword evidence="5 6" id="KW-0472">Membrane</keyword>
<dbReference type="Pfam" id="PF00482">
    <property type="entry name" value="T2SSF"/>
    <property type="match status" value="1"/>
</dbReference>
<evidence type="ECO:0000256" key="4">
    <source>
        <dbReference type="ARBA" id="ARBA00022989"/>
    </source>
</evidence>
<keyword evidence="9" id="KW-1185">Reference proteome</keyword>
<accession>A0A368TB60</accession>
<dbReference type="RefSeq" id="WP_114398029.1">
    <property type="nucleotide sequence ID" value="NZ_QEIM01000055.1"/>
</dbReference>
<dbReference type="PANTHER" id="PTHR35007">
    <property type="entry name" value="INTEGRAL MEMBRANE PROTEIN-RELATED"/>
    <property type="match status" value="1"/>
</dbReference>
<evidence type="ECO:0000256" key="1">
    <source>
        <dbReference type="ARBA" id="ARBA00004651"/>
    </source>
</evidence>
<comment type="subcellular location">
    <subcellularLocation>
        <location evidence="1">Cell membrane</location>
        <topology evidence="1">Multi-pass membrane protein</topology>
    </subcellularLocation>
</comment>
<gene>
    <name evidence="8" type="ORF">DEF24_01535</name>
</gene>
<reference evidence="8 9" key="1">
    <citation type="submission" date="2018-04" db="EMBL/GenBank/DDBJ databases">
        <title>Novel actinobacteria from marine sediment.</title>
        <authorList>
            <person name="Ng Z.Y."/>
            <person name="Tan G.Y.A."/>
        </authorList>
    </citation>
    <scope>NUCLEOTIDE SEQUENCE [LARGE SCALE GENOMIC DNA]</scope>
    <source>
        <strain evidence="8 9">TPS81</strain>
    </source>
</reference>
<proteinExistence type="predicted"/>
<evidence type="ECO:0000256" key="2">
    <source>
        <dbReference type="ARBA" id="ARBA00022475"/>
    </source>
</evidence>